<keyword evidence="5 7" id="KW-0472">Membrane</keyword>
<dbReference type="Pfam" id="PF13715">
    <property type="entry name" value="CarbopepD_reg_2"/>
    <property type="match status" value="1"/>
</dbReference>
<evidence type="ECO:0000256" key="4">
    <source>
        <dbReference type="ARBA" id="ARBA00022692"/>
    </source>
</evidence>
<evidence type="ECO:0000256" key="3">
    <source>
        <dbReference type="ARBA" id="ARBA00022452"/>
    </source>
</evidence>
<reference evidence="10 11" key="1">
    <citation type="submission" date="2019-04" db="EMBL/GenBank/DDBJ databases">
        <title>Psychroflexus halotolerans sp. nov., isolated from a marine solar saltern.</title>
        <authorList>
            <person name="Feng X."/>
        </authorList>
    </citation>
    <scope>NUCLEOTIDE SEQUENCE [LARGE SCALE GENOMIC DNA]</scope>
    <source>
        <strain evidence="10 11">WDS2C27</strain>
    </source>
</reference>
<keyword evidence="10" id="KW-0675">Receptor</keyword>
<comment type="similarity">
    <text evidence="7">Belongs to the TonB-dependent receptor family.</text>
</comment>
<dbReference type="InterPro" id="IPR041700">
    <property type="entry name" value="OMP_b-brl_3"/>
</dbReference>
<dbReference type="InterPro" id="IPR012910">
    <property type="entry name" value="Plug_dom"/>
</dbReference>
<name>A0A4U5TNF8_9FLAO</name>
<dbReference type="Pfam" id="PF07715">
    <property type="entry name" value="Plug"/>
    <property type="match status" value="1"/>
</dbReference>
<dbReference type="InterPro" id="IPR036942">
    <property type="entry name" value="Beta-barrel_TonB_sf"/>
</dbReference>
<dbReference type="Gene3D" id="2.170.130.10">
    <property type="entry name" value="TonB-dependent receptor, plug domain"/>
    <property type="match status" value="1"/>
</dbReference>
<evidence type="ECO:0000259" key="8">
    <source>
        <dbReference type="Pfam" id="PF07715"/>
    </source>
</evidence>
<evidence type="ECO:0000313" key="11">
    <source>
        <dbReference type="Proteomes" id="UP000306552"/>
    </source>
</evidence>
<feature type="domain" description="TonB-dependent receptor plug" evidence="8">
    <location>
        <begin position="162"/>
        <end position="239"/>
    </location>
</feature>
<dbReference type="Gene3D" id="2.40.170.20">
    <property type="entry name" value="TonB-dependent receptor, beta-barrel domain"/>
    <property type="match status" value="1"/>
</dbReference>
<dbReference type="InterPro" id="IPR008969">
    <property type="entry name" value="CarboxyPept-like_regulatory"/>
</dbReference>
<comment type="caution">
    <text evidence="10">The sequence shown here is derived from an EMBL/GenBank/DDBJ whole genome shotgun (WGS) entry which is preliminary data.</text>
</comment>
<evidence type="ECO:0000256" key="1">
    <source>
        <dbReference type="ARBA" id="ARBA00004571"/>
    </source>
</evidence>
<dbReference type="AlphaFoldDB" id="A0A4U5TNF8"/>
<dbReference type="Gene3D" id="2.60.40.1120">
    <property type="entry name" value="Carboxypeptidase-like, regulatory domain"/>
    <property type="match status" value="1"/>
</dbReference>
<evidence type="ECO:0000256" key="7">
    <source>
        <dbReference type="PROSITE-ProRule" id="PRU01360"/>
    </source>
</evidence>
<dbReference type="RefSeq" id="WP_138932704.1">
    <property type="nucleotide sequence ID" value="NZ_SWMU01000005.1"/>
</dbReference>
<protein>
    <submittedName>
        <fullName evidence="10">TonB-dependent receptor</fullName>
    </submittedName>
</protein>
<feature type="domain" description="Outer membrane protein beta-barrel" evidence="9">
    <location>
        <begin position="395"/>
        <end position="817"/>
    </location>
</feature>
<gene>
    <name evidence="10" type="ORF">FCN74_11235</name>
</gene>
<dbReference type="Proteomes" id="UP000306552">
    <property type="component" value="Unassembled WGS sequence"/>
</dbReference>
<dbReference type="GO" id="GO:0009279">
    <property type="term" value="C:cell outer membrane"/>
    <property type="evidence" value="ECO:0007669"/>
    <property type="project" value="UniProtKB-SubCell"/>
</dbReference>
<sequence length="840" mass="96137">MKYLTGCLLIFLNINLIAQNYKSKADILNKNEINNSFELDKYKITGRLIDQEQKQPLEYATVGIFKPGTETLVKSTVTDFDGKFSVKIIEGIYDIRFEYISYETKTFKKIKVNADKDLGEISLKFKASELDEVNVISETTKLDVRLDKKIYTLGKDLTVAGGTVTEALENVPSVSVDIEGGISLRGNENVRILINGKPSALAGFGNTDVLQQLPADAIEKVEVITSPSARYDAQGTAGIINIVLKRDKTLGFNGSVRLQTGTPLNNRAAANLNWRTEQFNFFGNIGYSHRKPPGNASFESNFSNDNPDREFDRVIEDRSYNRNRKDFNFNIGATYFFDYNTSITASYFGRTGEDDDLTNNFTSTFNEGEFINERLRQEKEIEDEESYQVSLNFNKKFDNDGHELDTEFQYSEDSEYAPTIITEDVINGEDQFIPDESVIEREDQTEYLLQADYVRPMGESQFEAGFRINLENNKEPFFREFETEENEVQVDTVLTNDFEFDENVYAVYAQYGDKFGDFSFLLGLRYEYTQLQGKTTSDFDLSVFEELLGEDVDLNFDNKFDGLFPTLNLIYELGEDENFTLGYNRRINRPRGWYLNPTPSLSSRTNIFQGNPSLRPAFANAVDLGYLKRWDEKFTLTTSVYYQRETDAFERIDEEVGTTADGLVIIRSIPINLSTNQRMGFEVGALYNATEWLNINWSVNGFRFETDGFFNGQDFGVTNNSITSRFSAKVELPYKIQWQTNVNYQGPFENAQTKTKSITSVNLALSKDILNDNATISVNVRDLFNSRIRDRITTAPTFTRESNFQWRERQISATFIYRFNQNKERNEGQRDGDYGGDGGY</sequence>
<dbReference type="PANTHER" id="PTHR40980:SF3">
    <property type="entry name" value="TONB-DEPENDENT RECEPTOR-LIKE BETA-BARREL DOMAIN-CONTAINING PROTEIN"/>
    <property type="match status" value="1"/>
</dbReference>
<dbReference type="PROSITE" id="PS52016">
    <property type="entry name" value="TONB_DEPENDENT_REC_3"/>
    <property type="match status" value="1"/>
</dbReference>
<evidence type="ECO:0000313" key="10">
    <source>
        <dbReference type="EMBL" id="TKS55519.1"/>
    </source>
</evidence>
<keyword evidence="6 7" id="KW-0998">Cell outer membrane</keyword>
<dbReference type="SUPFAM" id="SSF49464">
    <property type="entry name" value="Carboxypeptidase regulatory domain-like"/>
    <property type="match status" value="1"/>
</dbReference>
<evidence type="ECO:0000256" key="5">
    <source>
        <dbReference type="ARBA" id="ARBA00023136"/>
    </source>
</evidence>
<evidence type="ECO:0000256" key="6">
    <source>
        <dbReference type="ARBA" id="ARBA00023237"/>
    </source>
</evidence>
<dbReference type="InterPro" id="IPR039426">
    <property type="entry name" value="TonB-dep_rcpt-like"/>
</dbReference>
<keyword evidence="4 7" id="KW-0812">Transmembrane</keyword>
<keyword evidence="2 7" id="KW-0813">Transport</keyword>
<evidence type="ECO:0000256" key="2">
    <source>
        <dbReference type="ARBA" id="ARBA00022448"/>
    </source>
</evidence>
<keyword evidence="11" id="KW-1185">Reference proteome</keyword>
<dbReference type="OrthoDB" id="8764943at2"/>
<proteinExistence type="inferred from homology"/>
<keyword evidence="3 7" id="KW-1134">Transmembrane beta strand</keyword>
<dbReference type="EMBL" id="SWMU01000005">
    <property type="protein sequence ID" value="TKS55519.1"/>
    <property type="molecule type" value="Genomic_DNA"/>
</dbReference>
<accession>A0A4U5TNF8</accession>
<evidence type="ECO:0000259" key="9">
    <source>
        <dbReference type="Pfam" id="PF14905"/>
    </source>
</evidence>
<organism evidence="10 11">
    <name type="scientific">Mesohalobacter halotolerans</name>
    <dbReference type="NCBI Taxonomy" id="1883405"/>
    <lineage>
        <taxon>Bacteria</taxon>
        <taxon>Pseudomonadati</taxon>
        <taxon>Bacteroidota</taxon>
        <taxon>Flavobacteriia</taxon>
        <taxon>Flavobacteriales</taxon>
        <taxon>Flavobacteriaceae</taxon>
        <taxon>Mesohalobacter</taxon>
    </lineage>
</organism>
<dbReference type="InterPro" id="IPR037066">
    <property type="entry name" value="Plug_dom_sf"/>
</dbReference>
<dbReference type="Pfam" id="PF14905">
    <property type="entry name" value="OMP_b-brl_3"/>
    <property type="match status" value="1"/>
</dbReference>
<comment type="subcellular location">
    <subcellularLocation>
        <location evidence="1 7">Cell outer membrane</location>
        <topology evidence="1 7">Multi-pass membrane protein</topology>
    </subcellularLocation>
</comment>
<dbReference type="SUPFAM" id="SSF56935">
    <property type="entry name" value="Porins"/>
    <property type="match status" value="1"/>
</dbReference>
<dbReference type="PANTHER" id="PTHR40980">
    <property type="entry name" value="PLUG DOMAIN-CONTAINING PROTEIN"/>
    <property type="match status" value="1"/>
</dbReference>